<evidence type="ECO:0000313" key="2">
    <source>
        <dbReference type="EMBL" id="KDQ50958.1"/>
    </source>
</evidence>
<dbReference type="Proteomes" id="UP000027265">
    <property type="component" value="Unassembled WGS sequence"/>
</dbReference>
<protein>
    <submittedName>
        <fullName evidence="2">Uncharacterized protein</fullName>
    </submittedName>
</protein>
<dbReference type="InterPro" id="IPR041078">
    <property type="entry name" value="Plavaka"/>
</dbReference>
<reference evidence="3" key="1">
    <citation type="journal article" date="2014" name="Proc. Natl. Acad. Sci. U.S.A.">
        <title>Extensive sampling of basidiomycete genomes demonstrates inadequacy of the white-rot/brown-rot paradigm for wood decay fungi.</title>
        <authorList>
            <person name="Riley R."/>
            <person name="Salamov A.A."/>
            <person name="Brown D.W."/>
            <person name="Nagy L.G."/>
            <person name="Floudas D."/>
            <person name="Held B.W."/>
            <person name="Levasseur A."/>
            <person name="Lombard V."/>
            <person name="Morin E."/>
            <person name="Otillar R."/>
            <person name="Lindquist E.A."/>
            <person name="Sun H."/>
            <person name="LaButti K.M."/>
            <person name="Schmutz J."/>
            <person name="Jabbour D."/>
            <person name="Luo H."/>
            <person name="Baker S.E."/>
            <person name="Pisabarro A.G."/>
            <person name="Walton J.D."/>
            <person name="Blanchette R.A."/>
            <person name="Henrissat B."/>
            <person name="Martin F."/>
            <person name="Cullen D."/>
            <person name="Hibbett D.S."/>
            <person name="Grigoriev I.V."/>
        </authorList>
    </citation>
    <scope>NUCLEOTIDE SEQUENCE [LARGE SCALE GENOMIC DNA]</scope>
    <source>
        <strain evidence="3">MUCL 33604</strain>
    </source>
</reference>
<proteinExistence type="predicted"/>
<feature type="compositionally biased region" description="Polar residues" evidence="1">
    <location>
        <begin position="1"/>
        <end position="10"/>
    </location>
</feature>
<feature type="region of interest" description="Disordered" evidence="1">
    <location>
        <begin position="1"/>
        <end position="21"/>
    </location>
</feature>
<keyword evidence="3" id="KW-1185">Reference proteome</keyword>
<sequence length="834" mass="93735">GVPCDSQGNLTPDADPPPQPAVPNYALFENRVEFELADFLFKTEQMSQGNIDTLLDLWASSLVPLGGAPPFADYGDMHNLIDLIDIGDAPWHSLSVSYTGEIPDTATPPHWMDAEYEVWYCDPLVVAQNMLRNPDFKGKFDPAAYKEYTPDGKQRFGDLMSGEWAWRQSVSMFSPLILGSDKTTVSITTGQNEYYPLYMSAGVLHGNAQRAHSRALIPIAFLAIPKSDRKDDKSLLFRKFRRQLFHSSIVAIFDMMKPFFSAPDITMCLDGHYRRVIYGFGPYIADYPEQVLLAGIVQGWCPKCTSNPNDLDAGAGRRSTHHTQTIIEGFDPGRLWDEYGVIADIVPFTEGFPQADIYELLLPDLLHQVIKGTFKDHLVSWVGDYLKLRHGESCANQILDDIDHRIAAVPLFPNLRQFPEGRRFKQWTGDNSKALMKVYLPTITGHVPPQMVMCIADFMEFCYLARRSIIDTDTLEHMEATLQCFHVNREVFEEEGVCPDGCSLPRQHSLMHYVAMIKEFGAPNGLCSSITESKHIIAVKEPWRRSNRYDALGQMLVTNQRLDKLAATRADFKSRMLLKGTCLSQALAALEALSVVVTDTGPPVEVEACAAPSTDSGYPRRLEDLALHISQPDLAHHVQQFLYQELHPEDECLAADVPLSECPPFNGPVSVFHSAEVTYYAPSDLSGIGGMYQERIRANPSWRKGPGRYDCLFVRGDPLSSGLAGLHVARARLFFSFKHLDKLHSCALVEWFVQESDSPDSTTGMWIVEPEKDRRGRREKGVISLDCINHGAHLILVFGKQFIPHRVPFSSSLDCFRSYYVNKYADHHANEIAY</sequence>
<dbReference type="InParanoid" id="A0A067P7W4"/>
<dbReference type="AlphaFoldDB" id="A0A067P7W4"/>
<dbReference type="HOGENOM" id="CLU_006344_1_0_1"/>
<feature type="non-terminal residue" evidence="2">
    <location>
        <position position="1"/>
    </location>
</feature>
<organism evidence="2 3">
    <name type="scientific">Jaapia argillacea MUCL 33604</name>
    <dbReference type="NCBI Taxonomy" id="933084"/>
    <lineage>
        <taxon>Eukaryota</taxon>
        <taxon>Fungi</taxon>
        <taxon>Dikarya</taxon>
        <taxon>Basidiomycota</taxon>
        <taxon>Agaricomycotina</taxon>
        <taxon>Agaricomycetes</taxon>
        <taxon>Agaricomycetidae</taxon>
        <taxon>Jaapiales</taxon>
        <taxon>Jaapiaceae</taxon>
        <taxon>Jaapia</taxon>
    </lineage>
</organism>
<dbReference type="EMBL" id="KL197753">
    <property type="protein sequence ID" value="KDQ50958.1"/>
    <property type="molecule type" value="Genomic_DNA"/>
</dbReference>
<accession>A0A067P7W4</accession>
<dbReference type="OrthoDB" id="3199698at2759"/>
<evidence type="ECO:0000256" key="1">
    <source>
        <dbReference type="SAM" id="MobiDB-lite"/>
    </source>
</evidence>
<evidence type="ECO:0000313" key="3">
    <source>
        <dbReference type="Proteomes" id="UP000027265"/>
    </source>
</evidence>
<gene>
    <name evidence="2" type="ORF">JAAARDRAFT_141102</name>
</gene>
<dbReference type="Pfam" id="PF18759">
    <property type="entry name" value="Plavaka"/>
    <property type="match status" value="1"/>
</dbReference>
<name>A0A067P7W4_9AGAM</name>